<protein>
    <submittedName>
        <fullName evidence="2">Transposase IS116/IS110/IS902 family protein</fullName>
    </submittedName>
</protein>
<keyword evidence="3" id="KW-1185">Reference proteome</keyword>
<comment type="caution">
    <text evidence="2">The sequence shown here is derived from an EMBL/GenBank/DDBJ whole genome shotgun (WGS) entry which is preliminary data.</text>
</comment>
<dbReference type="AlphaFoldDB" id="A0A3E0G466"/>
<dbReference type="GO" id="GO:0004803">
    <property type="term" value="F:transposase activity"/>
    <property type="evidence" value="ECO:0007669"/>
    <property type="project" value="InterPro"/>
</dbReference>
<name>A0A3E0G466_9PSEU</name>
<organism evidence="2 3">
    <name type="scientific">Kutzneria buriramensis</name>
    <dbReference type="NCBI Taxonomy" id="1045776"/>
    <lineage>
        <taxon>Bacteria</taxon>
        <taxon>Bacillati</taxon>
        <taxon>Actinomycetota</taxon>
        <taxon>Actinomycetes</taxon>
        <taxon>Pseudonocardiales</taxon>
        <taxon>Pseudonocardiaceae</taxon>
        <taxon>Kutzneria</taxon>
    </lineage>
</organism>
<sequence length="174" mass="19103">MAAQALRLLATRDTECASVEQLGQAAAEAFRQRPDYAVVTSFPGLGDLTGARVFAEIGDDRVRFADARSLKAFAGSSPVTKASGNSESVTFRRVKNDRLAAVGWIWAFVASTKTPGGAGHYRRRRDRSDRHAAALRHLFNRLLGQLYFCLQIGQLFDEERAFPNFADQPQPTAA</sequence>
<dbReference type="Pfam" id="PF02371">
    <property type="entry name" value="Transposase_20"/>
    <property type="match status" value="1"/>
</dbReference>
<dbReference type="PANTHER" id="PTHR33055">
    <property type="entry name" value="TRANSPOSASE FOR INSERTION SEQUENCE ELEMENT IS1111A"/>
    <property type="match status" value="1"/>
</dbReference>
<dbReference type="InterPro" id="IPR003346">
    <property type="entry name" value="Transposase_20"/>
</dbReference>
<accession>A0A3E0G466</accession>
<dbReference type="EMBL" id="QUNO01000046">
    <property type="protein sequence ID" value="REH17456.1"/>
    <property type="molecule type" value="Genomic_DNA"/>
</dbReference>
<gene>
    <name evidence="2" type="ORF">BCF44_14612</name>
</gene>
<dbReference type="InterPro" id="IPR047650">
    <property type="entry name" value="Transpos_IS110"/>
</dbReference>
<feature type="domain" description="Transposase IS116/IS110/IS902 C-terminal" evidence="1">
    <location>
        <begin position="38"/>
        <end position="116"/>
    </location>
</feature>
<evidence type="ECO:0000259" key="1">
    <source>
        <dbReference type="Pfam" id="PF02371"/>
    </source>
</evidence>
<reference evidence="2 3" key="1">
    <citation type="submission" date="2018-08" db="EMBL/GenBank/DDBJ databases">
        <title>Genomic Encyclopedia of Archaeal and Bacterial Type Strains, Phase II (KMG-II): from individual species to whole genera.</title>
        <authorList>
            <person name="Goeker M."/>
        </authorList>
    </citation>
    <scope>NUCLEOTIDE SEQUENCE [LARGE SCALE GENOMIC DNA]</scope>
    <source>
        <strain evidence="2 3">DSM 45791</strain>
    </source>
</reference>
<dbReference type="GO" id="GO:0003677">
    <property type="term" value="F:DNA binding"/>
    <property type="evidence" value="ECO:0007669"/>
    <property type="project" value="InterPro"/>
</dbReference>
<dbReference type="PANTHER" id="PTHR33055:SF3">
    <property type="entry name" value="PUTATIVE TRANSPOSASE FOR IS117-RELATED"/>
    <property type="match status" value="1"/>
</dbReference>
<evidence type="ECO:0000313" key="3">
    <source>
        <dbReference type="Proteomes" id="UP000256269"/>
    </source>
</evidence>
<dbReference type="GO" id="GO:0006313">
    <property type="term" value="P:DNA transposition"/>
    <property type="evidence" value="ECO:0007669"/>
    <property type="project" value="InterPro"/>
</dbReference>
<dbReference type="Proteomes" id="UP000256269">
    <property type="component" value="Unassembled WGS sequence"/>
</dbReference>
<proteinExistence type="predicted"/>
<evidence type="ECO:0000313" key="2">
    <source>
        <dbReference type="EMBL" id="REH17456.1"/>
    </source>
</evidence>